<sequence length="253" mass="28091">MTTETTLEEVQQTLAEYERIAIGTGEWNGTDAPEFSDDGREWTSAWLPTEDNPHPALCRATVYRKGVDHPVVVIVRWDEAFPADDDWRALWGRKPIALFGAFAIRAALRRAFRDVIGERREPDETLTVDPPQAASTGRDWFADLAAAETPAAVGLLHTEAKKARAVTVELERAIRRRIRELRETGPEAAIMPTPTPTPKLAQGGIVAPQPERAVQAASPRPVPTPPKVRLEETVRRPKGARRPQKQKPRGPRG</sequence>
<reference evidence="2 3" key="1">
    <citation type="submission" date="2020-03" db="EMBL/GenBank/DDBJ databases">
        <title>Chryseoglobus sp. isolated from a deep-sea seamount.</title>
        <authorList>
            <person name="Zhang D.-C."/>
        </authorList>
    </citation>
    <scope>NUCLEOTIDE SEQUENCE [LARGE SCALE GENOMIC DNA]</scope>
    <source>
        <strain evidence="2 3">KN1116</strain>
    </source>
</reference>
<protein>
    <submittedName>
        <fullName evidence="2">Uncharacterized protein</fullName>
    </submittedName>
</protein>
<proteinExistence type="predicted"/>
<gene>
    <name evidence="2" type="ORF">FK219_003245</name>
</gene>
<accession>A0A9E5JMJ3</accession>
<evidence type="ECO:0000256" key="1">
    <source>
        <dbReference type="SAM" id="MobiDB-lite"/>
    </source>
</evidence>
<dbReference type="AlphaFoldDB" id="A0A9E5JMJ3"/>
<keyword evidence="3" id="KW-1185">Reference proteome</keyword>
<name>A0A9E5JMJ3_9MICO</name>
<comment type="caution">
    <text evidence="2">The sequence shown here is derived from an EMBL/GenBank/DDBJ whole genome shotgun (WGS) entry which is preliminary data.</text>
</comment>
<dbReference type="OrthoDB" id="5083002at2"/>
<feature type="region of interest" description="Disordered" evidence="1">
    <location>
        <begin position="188"/>
        <end position="253"/>
    </location>
</feature>
<dbReference type="Proteomes" id="UP000818266">
    <property type="component" value="Unassembled WGS sequence"/>
</dbReference>
<dbReference type="EMBL" id="VIKT02000004">
    <property type="protein sequence ID" value="NHF62265.1"/>
    <property type="molecule type" value="Genomic_DNA"/>
</dbReference>
<evidence type="ECO:0000313" key="2">
    <source>
        <dbReference type="EMBL" id="NHF62265.1"/>
    </source>
</evidence>
<evidence type="ECO:0000313" key="3">
    <source>
        <dbReference type="Proteomes" id="UP000818266"/>
    </source>
</evidence>
<organism evidence="2 3">
    <name type="scientific">Microcella pacifica</name>
    <dbReference type="NCBI Taxonomy" id="2591847"/>
    <lineage>
        <taxon>Bacteria</taxon>
        <taxon>Bacillati</taxon>
        <taxon>Actinomycetota</taxon>
        <taxon>Actinomycetes</taxon>
        <taxon>Micrococcales</taxon>
        <taxon>Microbacteriaceae</taxon>
        <taxon>Microcella</taxon>
    </lineage>
</organism>
<feature type="compositionally biased region" description="Basic residues" evidence="1">
    <location>
        <begin position="236"/>
        <end position="253"/>
    </location>
</feature>
<dbReference type="RefSeq" id="WP_152583002.1">
    <property type="nucleotide sequence ID" value="NZ_VIKT02000004.1"/>
</dbReference>